<evidence type="ECO:0000256" key="1">
    <source>
        <dbReference type="SAM" id="Coils"/>
    </source>
</evidence>
<dbReference type="EMBL" id="LN794217">
    <property type="protein sequence ID" value="CEO17780.1"/>
    <property type="molecule type" value="Genomic_DNA"/>
</dbReference>
<dbReference type="STRING" id="109232.RMONA_07140"/>
<evidence type="ECO:0000313" key="2">
    <source>
        <dbReference type="EMBL" id="CEO17780.1"/>
    </source>
</evidence>
<sequence length="303" mass="34793">MLKAEGTGESIINLNHQFIHLTFQEYLAACYLKNQLADNNTKYKTASFIGEHRNEPKYLMTLKFLAGIVNNDSNQELTEIFWEAVTCNVDGILELEIERKIILLMHLLTQSKINGKFDNRILNLKQIQNLIDDTVLKDITIWEQHIIESGYLSEDIIKTVNEKLQQKNSKLQELKAAIEIITDLTNKNVWGSKTKIYERLIGLLKVDGTQLQQIVLQKLVQILDETIIRKSIGEIVSLLDTWVLNEYVNITLIKIINVPDLNKKVLNHVKKLDDKLLIVESLVGIVKALPGLTPIMDKKYMVY</sequence>
<name>A0A0B7J467_9RICK</name>
<gene>
    <name evidence="2" type="ORF">RMONA_07140</name>
</gene>
<evidence type="ECO:0000313" key="3">
    <source>
        <dbReference type="Proteomes" id="UP000018149"/>
    </source>
</evidence>
<dbReference type="KEGG" id="rmc:RMONA_07140"/>
<keyword evidence="1" id="KW-0175">Coiled coil</keyword>
<dbReference type="HOGENOM" id="CLU_079890_0_0_5"/>
<proteinExistence type="predicted"/>
<keyword evidence="3" id="KW-1185">Reference proteome</keyword>
<feature type="coiled-coil region" evidence="1">
    <location>
        <begin position="157"/>
        <end position="184"/>
    </location>
</feature>
<protein>
    <submittedName>
        <fullName evidence="2">Uncharacterized protein</fullName>
    </submittedName>
</protein>
<dbReference type="AlphaFoldDB" id="A0A0B7J467"/>
<dbReference type="RefSeq" id="WP_023508126.1">
    <property type="nucleotide sequence ID" value="NZ_LN794217.1"/>
</dbReference>
<organism evidence="2 3">
    <name type="scientific">Rickettsia monacensis</name>
    <dbReference type="NCBI Taxonomy" id="109232"/>
    <lineage>
        <taxon>Bacteria</taxon>
        <taxon>Pseudomonadati</taxon>
        <taxon>Pseudomonadota</taxon>
        <taxon>Alphaproteobacteria</taxon>
        <taxon>Rickettsiales</taxon>
        <taxon>Rickettsiaceae</taxon>
        <taxon>Rickettsieae</taxon>
        <taxon>Rickettsia</taxon>
        <taxon>spotted fever group</taxon>
    </lineage>
</organism>
<accession>A0A0B7J467</accession>
<dbReference type="Proteomes" id="UP000018149">
    <property type="component" value="Chromosome I"/>
</dbReference>
<reference evidence="2 3" key="1">
    <citation type="submission" date="2015-01" db="EMBL/GenBank/DDBJ databases">
        <title>Draft genome sequence of Rickettsia monacensis strain IrR/Munich.</title>
        <authorList>
            <person name="Felsheim R.F."/>
            <person name="Johnson S.L."/>
            <person name="Kurtti T.J."/>
            <person name="Munderloh U.G."/>
        </authorList>
    </citation>
    <scope>NUCLEOTIDE SEQUENCE [LARGE SCALE GENOMIC DNA]</scope>
    <source>
        <strain evidence="2 3">IrR/Munich</strain>
    </source>
</reference>